<evidence type="ECO:0000313" key="6">
    <source>
        <dbReference type="EMBL" id="PHM53645.1"/>
    </source>
</evidence>
<organism evidence="6 8">
    <name type="scientific">Xenorhabdus hominickii</name>
    <dbReference type="NCBI Taxonomy" id="351679"/>
    <lineage>
        <taxon>Bacteria</taxon>
        <taxon>Pseudomonadati</taxon>
        <taxon>Pseudomonadota</taxon>
        <taxon>Gammaproteobacteria</taxon>
        <taxon>Enterobacterales</taxon>
        <taxon>Morganellaceae</taxon>
        <taxon>Xenorhabdus</taxon>
    </lineage>
</organism>
<dbReference type="Proteomes" id="UP000094600">
    <property type="component" value="Chromosome"/>
</dbReference>
<evidence type="ECO:0000313" key="5">
    <source>
        <dbReference type="EMBL" id="AOM39858.1"/>
    </source>
</evidence>
<gene>
    <name evidence="5" type="ORF">A9255_04285</name>
    <name evidence="6" type="ORF">Xhom_03644</name>
</gene>
<comment type="pathway">
    <text evidence="1">Siderophore biosynthesis.</text>
</comment>
<dbReference type="InterPro" id="IPR042099">
    <property type="entry name" value="ANL_N_sf"/>
</dbReference>
<evidence type="ECO:0000259" key="4">
    <source>
        <dbReference type="Pfam" id="PF13193"/>
    </source>
</evidence>
<dbReference type="Proteomes" id="UP000225433">
    <property type="component" value="Unassembled WGS sequence"/>
</dbReference>
<evidence type="ECO:0000313" key="7">
    <source>
        <dbReference type="Proteomes" id="UP000094600"/>
    </source>
</evidence>
<dbReference type="STRING" id="351679.A9255_04285"/>
<dbReference type="InterPro" id="IPR000873">
    <property type="entry name" value="AMP-dep_synth/lig_dom"/>
</dbReference>
<dbReference type="RefSeq" id="WP_069315605.1">
    <property type="nucleotide sequence ID" value="NZ_CAWNQJ010000090.1"/>
</dbReference>
<dbReference type="GO" id="GO:0044550">
    <property type="term" value="P:secondary metabolite biosynthetic process"/>
    <property type="evidence" value="ECO:0007669"/>
    <property type="project" value="TreeGrafter"/>
</dbReference>
<dbReference type="PANTHER" id="PTHR45527:SF10">
    <property type="entry name" value="PYOCHELIN SYNTHASE PCHF"/>
    <property type="match status" value="1"/>
</dbReference>
<protein>
    <submittedName>
        <fullName evidence="6">Amino acid adenylation</fullName>
    </submittedName>
</protein>
<dbReference type="SUPFAM" id="SSF56801">
    <property type="entry name" value="Acetyl-CoA synthetase-like"/>
    <property type="match status" value="1"/>
</dbReference>
<evidence type="ECO:0000313" key="8">
    <source>
        <dbReference type="Proteomes" id="UP000225433"/>
    </source>
</evidence>
<dbReference type="InterPro" id="IPR010071">
    <property type="entry name" value="AA_adenyl_dom"/>
</dbReference>
<dbReference type="Gene3D" id="3.30.300.30">
    <property type="match status" value="1"/>
</dbReference>
<reference evidence="5 7" key="1">
    <citation type="submission" date="2016-06" db="EMBL/GenBank/DDBJ databases">
        <title>Bacterial characters and pathogenicity of Xenorhabdus hominickii from an entomopathogenic nematode, Steinernema monticolum.</title>
        <authorList>
            <person name="Park Y."/>
            <person name="Kim Y."/>
        </authorList>
    </citation>
    <scope>NUCLEOTIDE SEQUENCE [LARGE SCALE GENOMIC DNA]</scope>
    <source>
        <strain evidence="5 7">ANU1</strain>
    </source>
</reference>
<dbReference type="EMBL" id="CP016176">
    <property type="protein sequence ID" value="AOM39858.1"/>
    <property type="molecule type" value="Genomic_DNA"/>
</dbReference>
<feature type="domain" description="AMP-dependent synthetase/ligase" evidence="3">
    <location>
        <begin position="22"/>
        <end position="400"/>
    </location>
</feature>
<dbReference type="OrthoDB" id="9766486at2"/>
<proteinExistence type="predicted"/>
<dbReference type="PANTHER" id="PTHR45527">
    <property type="entry name" value="NONRIBOSOMAL PEPTIDE SYNTHETASE"/>
    <property type="match status" value="1"/>
</dbReference>
<dbReference type="KEGG" id="xho:A9255_04285"/>
<dbReference type="InterPro" id="IPR020845">
    <property type="entry name" value="AMP-binding_CS"/>
</dbReference>
<keyword evidence="7" id="KW-1185">Reference proteome</keyword>
<dbReference type="GO" id="GO:0043041">
    <property type="term" value="P:amino acid activation for nonribosomal peptide biosynthetic process"/>
    <property type="evidence" value="ECO:0007669"/>
    <property type="project" value="TreeGrafter"/>
</dbReference>
<dbReference type="InterPro" id="IPR045851">
    <property type="entry name" value="AMP-bd_C_sf"/>
</dbReference>
<evidence type="ECO:0000259" key="3">
    <source>
        <dbReference type="Pfam" id="PF00501"/>
    </source>
</evidence>
<dbReference type="GO" id="GO:0031177">
    <property type="term" value="F:phosphopantetheine binding"/>
    <property type="evidence" value="ECO:0007669"/>
    <property type="project" value="TreeGrafter"/>
</dbReference>
<reference evidence="6 8" key="2">
    <citation type="journal article" date="2017" name="Nat. Microbiol.">
        <title>Natural product diversity associated with the nematode symbionts Photorhabdus and Xenorhabdus.</title>
        <authorList>
            <person name="Tobias N.J."/>
            <person name="Wolff H."/>
            <person name="Djahanschiri B."/>
            <person name="Grundmann F."/>
            <person name="Kronenwerth M."/>
            <person name="Shi Y.M."/>
            <person name="Simonyi S."/>
            <person name="Grun P."/>
            <person name="Shapiro-Ilan D."/>
            <person name="Pidot S.J."/>
            <person name="Stinear T.P."/>
            <person name="Ebersberger I."/>
            <person name="Bode H.B."/>
        </authorList>
    </citation>
    <scope>NUCLEOTIDE SEQUENCE [LARGE SCALE GENOMIC DNA]</scope>
    <source>
        <strain evidence="6 8">DSM 17903</strain>
    </source>
</reference>
<evidence type="ECO:0000256" key="1">
    <source>
        <dbReference type="ARBA" id="ARBA00004924"/>
    </source>
</evidence>
<dbReference type="AlphaFoldDB" id="A0A2G0Q373"/>
<dbReference type="EMBL" id="NJAI01000006">
    <property type="protein sequence ID" value="PHM53645.1"/>
    <property type="molecule type" value="Genomic_DNA"/>
</dbReference>
<dbReference type="NCBIfam" id="TIGR01733">
    <property type="entry name" value="AA-adenyl-dom"/>
    <property type="match status" value="1"/>
</dbReference>
<sequence length="541" mass="60265">MTTEIVLPEQPDSSGDLAKYLDDTAARYPDARAVVDSDGSTISYGELSAAADRIAAFLHRKGVAAGDRVGLFMRKSSQTLAAIFGVLRLGAVYVPTDAGSSGLRASTVFSDCDVRVIFTDPESALHLTQAAPQLRSCIVVMQPHNEETSGACEDTCEDKHEKWQTLDILHEEKLDYPRSIPDANQLAYILYTSGSSGMPKGVAISHCNAINFIEWASAFFNVTAEDQVSSHAPFHFDLSIFDIYVSVKNGACIHLIDTDLAASPRHLAAFISNREITVWYSAPAILGMLAEQHKEGRPTHNRLRLVLFAGEVFPVTKLRKLMHIWPEPTYYNLYGPTETNVCTVYQVPSVIPTDRTEQLSIGYPCDHCEALVVDEHLQPVPEGEPGLLCIAGPSVFTRYWNAPEKTAQRIFNLNGKRWYNTGDRVRSSSEGYIFMGRLDRMIKRHGYRIELDEIESCLVTHPALTACAVVSTETDGNTTITTFFVARDPLLSPTDLSKFCYERLARYMVPDHFRYLSDLPRTSTGKTNYQLLEHQCHVKQN</sequence>
<dbReference type="InterPro" id="IPR025110">
    <property type="entry name" value="AMP-bd_C"/>
</dbReference>
<dbReference type="PROSITE" id="PS00455">
    <property type="entry name" value="AMP_BINDING"/>
    <property type="match status" value="1"/>
</dbReference>
<dbReference type="Pfam" id="PF00501">
    <property type="entry name" value="AMP-binding"/>
    <property type="match status" value="1"/>
</dbReference>
<name>A0A2G0Q373_XENHO</name>
<dbReference type="GO" id="GO:0005737">
    <property type="term" value="C:cytoplasm"/>
    <property type="evidence" value="ECO:0007669"/>
    <property type="project" value="TreeGrafter"/>
</dbReference>
<keyword evidence="2" id="KW-0436">Ligase</keyword>
<accession>A0A2G0Q373</accession>
<dbReference type="Gene3D" id="3.40.50.12780">
    <property type="entry name" value="N-terminal domain of ligase-like"/>
    <property type="match status" value="1"/>
</dbReference>
<dbReference type="Pfam" id="PF13193">
    <property type="entry name" value="AMP-binding_C"/>
    <property type="match status" value="1"/>
</dbReference>
<evidence type="ECO:0000256" key="2">
    <source>
        <dbReference type="ARBA" id="ARBA00022598"/>
    </source>
</evidence>
<dbReference type="GO" id="GO:0016874">
    <property type="term" value="F:ligase activity"/>
    <property type="evidence" value="ECO:0007669"/>
    <property type="project" value="UniProtKB-KW"/>
</dbReference>
<feature type="domain" description="AMP-binding enzyme C-terminal" evidence="4">
    <location>
        <begin position="453"/>
        <end position="526"/>
    </location>
</feature>